<keyword evidence="5" id="KW-1185">Reference proteome</keyword>
<gene>
    <name evidence="4" type="ORF">BZ3500_MVSOF-1268-A1-R1_CHR5-2G07792</name>
</gene>
<evidence type="ECO:0000313" key="5">
    <source>
        <dbReference type="Proteomes" id="UP000249723"/>
    </source>
</evidence>
<dbReference type="Gene3D" id="1.10.1580.10">
    <property type="match status" value="1"/>
</dbReference>
<evidence type="ECO:0000313" key="4">
    <source>
        <dbReference type="EMBL" id="SCZ92337.1"/>
    </source>
</evidence>
<reference evidence="5" key="1">
    <citation type="submission" date="2016-10" db="EMBL/GenBank/DDBJ databases">
        <authorList>
            <person name="Jeantristanb JTB J.-T."/>
            <person name="Ricardo R."/>
        </authorList>
    </citation>
    <scope>NUCLEOTIDE SEQUENCE [LARGE SCALE GENOMIC DNA]</scope>
</reference>
<dbReference type="OrthoDB" id="269151at2759"/>
<dbReference type="EMBL" id="FMWP01000018">
    <property type="protein sequence ID" value="SCZ92337.1"/>
    <property type="molecule type" value="Genomic_DNA"/>
</dbReference>
<proteinExistence type="predicted"/>
<dbReference type="GO" id="GO:0003924">
    <property type="term" value="F:GTPase activity"/>
    <property type="evidence" value="ECO:0007669"/>
    <property type="project" value="TreeGrafter"/>
</dbReference>
<keyword evidence="1" id="KW-0547">Nucleotide-binding</keyword>
<dbReference type="PANTHER" id="PTHR45782">
    <property type="entry name" value="MITOCHONDRIAL RIBOSOME-ASSOCIATED GTPASE 1"/>
    <property type="match status" value="1"/>
</dbReference>
<dbReference type="Gene3D" id="3.40.50.300">
    <property type="entry name" value="P-loop containing nucleotide triphosphate hydrolases"/>
    <property type="match status" value="1"/>
</dbReference>
<dbReference type="STRING" id="289078.A0A2X0LFF7"/>
<dbReference type="PANTHER" id="PTHR45782:SF4">
    <property type="entry name" value="MITOCHONDRIAL RIBOSOME-ASSOCIATED GTPASE 1"/>
    <property type="match status" value="1"/>
</dbReference>
<dbReference type="GO" id="GO:0005739">
    <property type="term" value="C:mitochondrion"/>
    <property type="evidence" value="ECO:0007669"/>
    <property type="project" value="TreeGrafter"/>
</dbReference>
<evidence type="ECO:0000256" key="1">
    <source>
        <dbReference type="ARBA" id="ARBA00022741"/>
    </source>
</evidence>
<sequence>MPPRPRRAPFLFPTLPSTWYIGHMSRALKEMQLMIQKQKVDLVIEARDARMPLTSINPAFEHLLNIPGASAFAKRLIIYNKADLAQPEFHEPIIKALLKQTGHTVLFTDSRSDASIKHLMRAAIKLADRPLEGPEDRISMLIAGMPNTGKSSILNALRRVGVGKGEAALPKISAVAPSSLTRIVLLSNSSGKAASVSSAPGHTRRLSTFIKISLNPPVYIHDTPGIMVPFFGKGTKGDEMALKLALTGGIKESLFESETIGDYLVWRLKARCEEEVGGYTKDDLMKALHLPLTTTLDSSTDFLIALADRLKAVRKGGEPDLEFAGRWLLLAFREGKLGRWTLDGLGRGGEAVDLVKEAEIAAAAEATGGSGLTPAVKGEEGDIPKAEEPIQAMIDRVIAQHLASIKAMDLSGHQEKKQLKADQAKLRLVKREALQIVQPKASVGPRGAGIQSSRRRKYRRH</sequence>
<evidence type="ECO:0000256" key="3">
    <source>
        <dbReference type="SAM" id="MobiDB-lite"/>
    </source>
</evidence>
<dbReference type="InterPro" id="IPR023179">
    <property type="entry name" value="GTP-bd_ortho_bundle_sf"/>
</dbReference>
<dbReference type="AlphaFoldDB" id="A0A2X0LFF7"/>
<protein>
    <submittedName>
        <fullName evidence="4">BZ3500_MvSof-1268-A1-R1_Chr5-2g07792 protein</fullName>
    </submittedName>
</protein>
<dbReference type="Proteomes" id="UP000249723">
    <property type="component" value="Unassembled WGS sequence"/>
</dbReference>
<dbReference type="SUPFAM" id="SSF52540">
    <property type="entry name" value="P-loop containing nucleoside triphosphate hydrolases"/>
    <property type="match status" value="2"/>
</dbReference>
<accession>A0A2X0LFF7</accession>
<dbReference type="GO" id="GO:0005525">
    <property type="term" value="F:GTP binding"/>
    <property type="evidence" value="ECO:0007669"/>
    <property type="project" value="UniProtKB-KW"/>
</dbReference>
<evidence type="ECO:0000256" key="2">
    <source>
        <dbReference type="ARBA" id="ARBA00023134"/>
    </source>
</evidence>
<dbReference type="GO" id="GO:0032543">
    <property type="term" value="P:mitochondrial translation"/>
    <property type="evidence" value="ECO:0007669"/>
    <property type="project" value="TreeGrafter"/>
</dbReference>
<organism evidence="4 5">
    <name type="scientific">Microbotryum saponariae</name>
    <dbReference type="NCBI Taxonomy" id="289078"/>
    <lineage>
        <taxon>Eukaryota</taxon>
        <taxon>Fungi</taxon>
        <taxon>Dikarya</taxon>
        <taxon>Basidiomycota</taxon>
        <taxon>Pucciniomycotina</taxon>
        <taxon>Microbotryomycetes</taxon>
        <taxon>Microbotryales</taxon>
        <taxon>Microbotryaceae</taxon>
        <taxon>Microbotryum</taxon>
    </lineage>
</organism>
<keyword evidence="2" id="KW-0342">GTP-binding</keyword>
<feature type="region of interest" description="Disordered" evidence="3">
    <location>
        <begin position="440"/>
        <end position="461"/>
    </location>
</feature>
<name>A0A2X0LFF7_9BASI</name>
<dbReference type="InterPro" id="IPR027417">
    <property type="entry name" value="P-loop_NTPase"/>
</dbReference>